<comment type="subcellular location">
    <subcellularLocation>
        <location evidence="1 7">Cell outer membrane</location>
        <topology evidence="1 7">Multi-pass membrane protein</topology>
    </subcellularLocation>
</comment>
<proteinExistence type="inferred from homology"/>
<dbReference type="NCBIfam" id="TIGR04057">
    <property type="entry name" value="SusC_RagA_signa"/>
    <property type="match status" value="1"/>
</dbReference>
<dbReference type="Pfam" id="PF07715">
    <property type="entry name" value="Plug"/>
    <property type="match status" value="1"/>
</dbReference>
<dbReference type="Gene3D" id="2.170.130.10">
    <property type="entry name" value="TonB-dependent receptor, plug domain"/>
    <property type="match status" value="1"/>
</dbReference>
<dbReference type="InterPro" id="IPR037066">
    <property type="entry name" value="Plug_dom_sf"/>
</dbReference>
<comment type="similarity">
    <text evidence="7">Belongs to the TonB-dependent receptor family.</text>
</comment>
<keyword evidence="4 7" id="KW-0812">Transmembrane</keyword>
<dbReference type="InterPro" id="IPR008969">
    <property type="entry name" value="CarboxyPept-like_regulatory"/>
</dbReference>
<evidence type="ECO:0000256" key="6">
    <source>
        <dbReference type="ARBA" id="ARBA00023237"/>
    </source>
</evidence>
<dbReference type="Gene3D" id="2.60.40.1120">
    <property type="entry name" value="Carboxypeptidase-like, regulatory domain"/>
    <property type="match status" value="1"/>
</dbReference>
<accession>A0AAW4T510</accession>
<evidence type="ECO:0000256" key="2">
    <source>
        <dbReference type="ARBA" id="ARBA00022448"/>
    </source>
</evidence>
<dbReference type="InterPro" id="IPR023996">
    <property type="entry name" value="TonB-dep_OMP_SusC/RagA"/>
</dbReference>
<keyword evidence="6 7" id="KW-0998">Cell outer membrane</keyword>
<name>A0AAW4T510_9BACE</name>
<protein>
    <submittedName>
        <fullName evidence="10">TonB-dependent receptor</fullName>
    </submittedName>
</protein>
<sequence>MRHRLMILCFIIFCPFILYGQRISISGNVKDKNGDPLIGVTVQVKGTNSGTITDFDGNYLLPNVSKKSILAFSYIGMVTQEIEVNGKSSINVVLRDDSELLEEVVVVGYSTQKKVSVTGAVAAISNDQIKQSPSANLVGSLTGKLPGLSIMQNSGQPGEEDFQLRLRGASTMNGQSPLILVDGVPREDLSLLDPNEIAAISILKDASATAVFGVRGANGVILVTTKIGEQEKPSLSVSAEYGIQEFTKNYEMMDSWRYATLYNQALVNDGLPIKYSDRQIQLYKDGTNPYYANTDWFDVMFKDRAVMSRYNANLSGSSKRVKYFVNVGMLNQGGMMNTESRSKLGYDPQFKLNRYNFRSNLDIRVVDWIKADLKIAGYIDKVGRPGSAASDQFQFFRKIYTMSPTVPVFPDESFGIPMDALVSTYDSSPYGELNYLGYQTQDKSKLNTSLGFDFDLNKFVKGLSTKVLLAYDVNANSIIKGTKTGYNVYQLSILEQKDENGNIEDVYSLTSQNEYQKYQLSLNKSYSFSYSLNFQWIVNYMRDFGKNNVGTMFVFQKDNSEAASGTSIDLLPYNRLGFAGRLTYRYADRYMGEFNIGYNGSEQFAKGKRFGVFPAFSLGWLVSNEDFMKDIKAISNLKLRASFGKVGNDKIGNQRFLYLDNNTIVNRPPTIFYDTVLGNAQMVQEKLIGNPDLTWEIAYKQNYGIDLGLFNNNLTVTFDYFRENRKNILITRNTVPSILGNFQSVMPKANFGEVFNHGFELDIFYNKKVNKDWSYSIRGMFNFARNKIIFKDELNLGDDYYCPYRGQGYSMGQNFGYLIDWDSPGHGYFLSKEEIADYPEYSGIKPRVGDFVYKDMNDDDVIDEKDYAPIGKPSLPEFNYSLTLGFSYKGLDFSALLYGIGNSYNNYKGAMGIDETKSVFQNHHLNAWSQERYEQGKEISYPALTTSGSSSLGHNDYFIRNRAFLRLKNLEIGYVLPKKLTKKIGISKLRFYANGQNLLTFDNLPFESVDPEQKTTSSVLPVLKVINFGANINF</sequence>
<evidence type="ECO:0000313" key="10">
    <source>
        <dbReference type="EMBL" id="MCA4705368.1"/>
    </source>
</evidence>
<dbReference type="InterPro" id="IPR023997">
    <property type="entry name" value="TonB-dep_OMP_SusC/RagA_CS"/>
</dbReference>
<evidence type="ECO:0000256" key="4">
    <source>
        <dbReference type="ARBA" id="ARBA00022692"/>
    </source>
</evidence>
<evidence type="ECO:0000313" key="9">
    <source>
        <dbReference type="EMBL" id="MCA4522673.1"/>
    </source>
</evidence>
<dbReference type="InterPro" id="IPR012910">
    <property type="entry name" value="Plug_dom"/>
</dbReference>
<dbReference type="FunFam" id="2.170.130.10:FF:000003">
    <property type="entry name" value="SusC/RagA family TonB-linked outer membrane protein"/>
    <property type="match status" value="1"/>
</dbReference>
<dbReference type="FunFam" id="2.60.40.1120:FF:000003">
    <property type="entry name" value="Outer membrane protein Omp121"/>
    <property type="match status" value="1"/>
</dbReference>
<evidence type="ECO:0000256" key="7">
    <source>
        <dbReference type="PROSITE-ProRule" id="PRU01360"/>
    </source>
</evidence>
<dbReference type="SUPFAM" id="SSF49464">
    <property type="entry name" value="Carboxypeptidase regulatory domain-like"/>
    <property type="match status" value="1"/>
</dbReference>
<dbReference type="InterPro" id="IPR039426">
    <property type="entry name" value="TonB-dep_rcpt-like"/>
</dbReference>
<evidence type="ECO:0000313" key="11">
    <source>
        <dbReference type="Proteomes" id="UP001198461"/>
    </source>
</evidence>
<dbReference type="Gene3D" id="2.40.170.20">
    <property type="entry name" value="TonB-dependent receptor, beta-barrel domain"/>
    <property type="match status" value="1"/>
</dbReference>
<reference evidence="10" key="1">
    <citation type="submission" date="2023-08" db="EMBL/GenBank/DDBJ databases">
        <title>Mucin Metabolism Genes Underlie the Key Renovations of Bacteroides xylanisolvens Genomes in Captive Great Apes.</title>
        <authorList>
            <person name="Nishida A.H."/>
        </authorList>
    </citation>
    <scope>NUCLEOTIDE SEQUENCE</scope>
    <source>
        <strain evidence="10">P13.H9</strain>
        <strain evidence="9">P19.10B</strain>
    </source>
</reference>
<dbReference type="Pfam" id="PF13715">
    <property type="entry name" value="CarbopepD_reg_2"/>
    <property type="match status" value="1"/>
</dbReference>
<keyword evidence="5 7" id="KW-0472">Membrane</keyword>
<feature type="domain" description="TonB-dependent receptor plug" evidence="8">
    <location>
        <begin position="114"/>
        <end position="220"/>
    </location>
</feature>
<evidence type="ECO:0000256" key="5">
    <source>
        <dbReference type="ARBA" id="ARBA00023136"/>
    </source>
</evidence>
<dbReference type="AlphaFoldDB" id="A0AAW4T510"/>
<dbReference type="EMBL" id="JAIWYE010000031">
    <property type="protein sequence ID" value="MCA4705368.1"/>
    <property type="molecule type" value="Genomic_DNA"/>
</dbReference>
<dbReference type="InterPro" id="IPR036942">
    <property type="entry name" value="Beta-barrel_TonB_sf"/>
</dbReference>
<organism evidence="10 11">
    <name type="scientific">Bacteroides xylanisolvens</name>
    <dbReference type="NCBI Taxonomy" id="371601"/>
    <lineage>
        <taxon>Bacteria</taxon>
        <taxon>Pseudomonadati</taxon>
        <taxon>Bacteroidota</taxon>
        <taxon>Bacteroidia</taxon>
        <taxon>Bacteroidales</taxon>
        <taxon>Bacteroidaceae</taxon>
        <taxon>Bacteroides</taxon>
    </lineage>
</organism>
<dbReference type="Proteomes" id="UP001197958">
    <property type="component" value="Unassembled WGS sequence"/>
</dbReference>
<keyword evidence="2 7" id="KW-0813">Transport</keyword>
<dbReference type="EMBL" id="JAIWWW010000009">
    <property type="protein sequence ID" value="MCA4522673.1"/>
    <property type="molecule type" value="Genomic_DNA"/>
</dbReference>
<keyword evidence="10" id="KW-0675">Receptor</keyword>
<dbReference type="GO" id="GO:0009279">
    <property type="term" value="C:cell outer membrane"/>
    <property type="evidence" value="ECO:0007669"/>
    <property type="project" value="UniProtKB-SubCell"/>
</dbReference>
<evidence type="ECO:0000256" key="1">
    <source>
        <dbReference type="ARBA" id="ARBA00004571"/>
    </source>
</evidence>
<comment type="caution">
    <text evidence="10">The sequence shown here is derived from an EMBL/GenBank/DDBJ whole genome shotgun (WGS) entry which is preliminary data.</text>
</comment>
<gene>
    <name evidence="10" type="ORF">LD004_17335</name>
    <name evidence="9" type="ORF">LDZ35_05530</name>
</gene>
<evidence type="ECO:0000259" key="8">
    <source>
        <dbReference type="Pfam" id="PF07715"/>
    </source>
</evidence>
<keyword evidence="3 7" id="KW-1134">Transmembrane beta strand</keyword>
<evidence type="ECO:0000256" key="3">
    <source>
        <dbReference type="ARBA" id="ARBA00022452"/>
    </source>
</evidence>
<dbReference type="RefSeq" id="WP_080973943.1">
    <property type="nucleotide sequence ID" value="NZ_CP072212.1"/>
</dbReference>
<dbReference type="PROSITE" id="PS52016">
    <property type="entry name" value="TONB_DEPENDENT_REC_3"/>
    <property type="match status" value="1"/>
</dbReference>
<dbReference type="NCBIfam" id="TIGR04056">
    <property type="entry name" value="OMP_RagA_SusC"/>
    <property type="match status" value="1"/>
</dbReference>
<dbReference type="Proteomes" id="UP001198461">
    <property type="component" value="Unassembled WGS sequence"/>
</dbReference>
<dbReference type="SUPFAM" id="SSF56935">
    <property type="entry name" value="Porins"/>
    <property type="match status" value="1"/>
</dbReference>